<comment type="caution">
    <text evidence="2">The sequence shown here is derived from an EMBL/GenBank/DDBJ whole genome shotgun (WGS) entry which is preliminary data.</text>
</comment>
<evidence type="ECO:0000313" key="3">
    <source>
        <dbReference type="Proteomes" id="UP000434044"/>
    </source>
</evidence>
<keyword evidence="3" id="KW-1185">Reference proteome</keyword>
<keyword evidence="2" id="KW-0255">Endonuclease</keyword>
<dbReference type="InterPro" id="IPR011335">
    <property type="entry name" value="Restrct_endonuc-II-like"/>
</dbReference>
<dbReference type="InterPro" id="IPR008538">
    <property type="entry name" value="Uma2"/>
</dbReference>
<accession>A0A6N8EFA8</accession>
<gene>
    <name evidence="2" type="ORF">GJ668_14070</name>
</gene>
<evidence type="ECO:0000259" key="1">
    <source>
        <dbReference type="Pfam" id="PF05685"/>
    </source>
</evidence>
<dbReference type="PANTHER" id="PTHR36558">
    <property type="entry name" value="GLR1098 PROTEIN"/>
    <property type="match status" value="1"/>
</dbReference>
<dbReference type="GO" id="GO:0004519">
    <property type="term" value="F:endonuclease activity"/>
    <property type="evidence" value="ECO:0007669"/>
    <property type="project" value="UniProtKB-KW"/>
</dbReference>
<dbReference type="Proteomes" id="UP000434044">
    <property type="component" value="Unassembled WGS sequence"/>
</dbReference>
<sequence>MQTQPIPEYRFEDYLAIERESTDVKHEYFAGQVFAMSGGSYEHSLITVNLAGELHQRLKDSSCAVLSSDMRIRIETADACAYPDVSVLCGEPIFHDARRDVLTNPVLIAEVLSPSTEAYDRGGKFALYRQLPSLRHYLLVAQDQIAVDVFTRQPDGRWVLDAYTDPDAEILLEALDCRLSMRELYDRVIFGAADTTPRS</sequence>
<dbReference type="PANTHER" id="PTHR36558:SF1">
    <property type="entry name" value="RESTRICTION ENDONUCLEASE DOMAIN-CONTAINING PROTEIN-RELATED"/>
    <property type="match status" value="1"/>
</dbReference>
<dbReference type="EMBL" id="WNKT01000034">
    <property type="protein sequence ID" value="MTW22210.1"/>
    <property type="molecule type" value="Genomic_DNA"/>
</dbReference>
<name>A0A6N8EFA8_9GAMM</name>
<dbReference type="OrthoDB" id="26750at2"/>
<proteinExistence type="predicted"/>
<organism evidence="2 3">
    <name type="scientific">Allochromatium palmeri</name>
    <dbReference type="NCBI Taxonomy" id="231048"/>
    <lineage>
        <taxon>Bacteria</taxon>
        <taxon>Pseudomonadati</taxon>
        <taxon>Pseudomonadota</taxon>
        <taxon>Gammaproteobacteria</taxon>
        <taxon>Chromatiales</taxon>
        <taxon>Chromatiaceae</taxon>
        <taxon>Allochromatium</taxon>
    </lineage>
</organism>
<protein>
    <submittedName>
        <fullName evidence="2">Uma2 family endonuclease</fullName>
    </submittedName>
</protein>
<dbReference type="CDD" id="cd06260">
    <property type="entry name" value="DUF820-like"/>
    <property type="match status" value="1"/>
</dbReference>
<evidence type="ECO:0000313" key="2">
    <source>
        <dbReference type="EMBL" id="MTW22210.1"/>
    </source>
</evidence>
<dbReference type="Gene3D" id="3.90.1570.10">
    <property type="entry name" value="tt1808, chain A"/>
    <property type="match status" value="1"/>
</dbReference>
<dbReference type="InterPro" id="IPR012296">
    <property type="entry name" value="Nuclease_put_TT1808"/>
</dbReference>
<dbReference type="Pfam" id="PF05685">
    <property type="entry name" value="Uma2"/>
    <property type="match status" value="1"/>
</dbReference>
<keyword evidence="2" id="KW-0378">Hydrolase</keyword>
<dbReference type="RefSeq" id="WP_155450779.1">
    <property type="nucleotide sequence ID" value="NZ_WNKT01000034.1"/>
</dbReference>
<reference evidence="2 3" key="1">
    <citation type="submission" date="2019-11" db="EMBL/GenBank/DDBJ databases">
        <title>Whole-genome sequence of the anaerobic purple sulfur bacterium Allochromatium palmeri DSM 15591.</title>
        <authorList>
            <person name="Kyndt J.A."/>
            <person name="Meyer T.E."/>
        </authorList>
    </citation>
    <scope>NUCLEOTIDE SEQUENCE [LARGE SCALE GENOMIC DNA]</scope>
    <source>
        <strain evidence="2 3">DSM 15591</strain>
    </source>
</reference>
<keyword evidence="2" id="KW-0540">Nuclease</keyword>
<dbReference type="SUPFAM" id="SSF52980">
    <property type="entry name" value="Restriction endonuclease-like"/>
    <property type="match status" value="1"/>
</dbReference>
<dbReference type="AlphaFoldDB" id="A0A6N8EFA8"/>
<feature type="domain" description="Putative restriction endonuclease" evidence="1">
    <location>
        <begin position="11"/>
        <end position="175"/>
    </location>
</feature>